<dbReference type="EMBL" id="BAAAJK010000053">
    <property type="protein sequence ID" value="GAA1402339.1"/>
    <property type="molecule type" value="Genomic_DNA"/>
</dbReference>
<feature type="transmembrane region" description="Helical" evidence="1">
    <location>
        <begin position="357"/>
        <end position="386"/>
    </location>
</feature>
<dbReference type="PIRSF" id="PIRSF002746">
    <property type="entry name" value="Gluconate_transporter"/>
    <property type="match status" value="1"/>
</dbReference>
<feature type="transmembrane region" description="Helical" evidence="1">
    <location>
        <begin position="104"/>
        <end position="130"/>
    </location>
</feature>
<dbReference type="InterPro" id="IPR003474">
    <property type="entry name" value="Glcn_transporter"/>
</dbReference>
<feature type="transmembrane region" description="Helical" evidence="1">
    <location>
        <begin position="62"/>
        <end position="79"/>
    </location>
</feature>
<feature type="transmembrane region" description="Helical" evidence="1">
    <location>
        <begin position="171"/>
        <end position="192"/>
    </location>
</feature>
<feature type="transmembrane region" description="Helical" evidence="1">
    <location>
        <begin position="29"/>
        <end position="50"/>
    </location>
</feature>
<evidence type="ECO:0000313" key="2">
    <source>
        <dbReference type="EMBL" id="GAA1402339.1"/>
    </source>
</evidence>
<name>A0ABN1YAC6_9PSEU</name>
<evidence type="ECO:0000313" key="3">
    <source>
        <dbReference type="Proteomes" id="UP001501414"/>
    </source>
</evidence>
<accession>A0ABN1YAC6</accession>
<feature type="transmembrane region" description="Helical" evidence="1">
    <location>
        <begin position="275"/>
        <end position="300"/>
    </location>
</feature>
<sequence>MSIVALIGIAVGAIALLLALIIWLKVPAFLALLIVAIGTALAGGMAPADIMPTVIEGMGSTLGNVALLVGLGAMLGAVVEKTGGARILAERFTRRLGPERVGPALLVVSSIVVIPIFFDVAYIILLPILFSFARSAGHVSPVVVGIPVGGIMAIIHGLVPPHPGITGGATLLGADIGLVVLVGLLICVPLGVQAHYVGRLMFARREFAVDADVRRRFDESAGTGAAGPDGPDAPDGPASAPGALTVAAMIVVPVALIAVGTVSELLLEEGSALHGVTALVGAPAFALLFSVVLSSLVLGVRHGWSMDQLGSVMNAALAPAAIVVFVTGAGGVFAEVLSESGIGDSVSGVLVRSGVPVLALAFLLATIFRVAQGSATVATLAAAGLVQSTVDAGDFTSLQVVLIVLAIGCGASSLSHVNDSGFWIVTRLLGLSVADGLRTWTVLLTLLSWTGMLLVSGLWLIVS</sequence>
<dbReference type="Proteomes" id="UP001501414">
    <property type="component" value="Unassembled WGS sequence"/>
</dbReference>
<keyword evidence="1" id="KW-0812">Transmembrane</keyword>
<reference evidence="2 3" key="1">
    <citation type="journal article" date="2019" name="Int. J. Syst. Evol. Microbiol.">
        <title>The Global Catalogue of Microorganisms (GCM) 10K type strain sequencing project: providing services to taxonomists for standard genome sequencing and annotation.</title>
        <authorList>
            <consortium name="The Broad Institute Genomics Platform"/>
            <consortium name="The Broad Institute Genome Sequencing Center for Infectious Disease"/>
            <person name="Wu L."/>
            <person name="Ma J."/>
        </authorList>
    </citation>
    <scope>NUCLEOTIDE SEQUENCE [LARGE SCALE GENOMIC DNA]</scope>
    <source>
        <strain evidence="2 3">JCM 11896</strain>
    </source>
</reference>
<feature type="transmembrane region" description="Helical" evidence="1">
    <location>
        <begin position="437"/>
        <end position="462"/>
    </location>
</feature>
<feature type="transmembrane region" description="Helical" evidence="1">
    <location>
        <begin position="398"/>
        <end position="417"/>
    </location>
</feature>
<dbReference type="PANTHER" id="PTHR30354">
    <property type="entry name" value="GNT FAMILY GLUCONATE TRANSPORTER"/>
    <property type="match status" value="1"/>
</dbReference>
<feature type="transmembrane region" description="Helical" evidence="1">
    <location>
        <begin position="312"/>
        <end position="337"/>
    </location>
</feature>
<evidence type="ECO:0000256" key="1">
    <source>
        <dbReference type="SAM" id="Phobius"/>
    </source>
</evidence>
<dbReference type="RefSeq" id="WP_344029645.1">
    <property type="nucleotide sequence ID" value="NZ_BAAAJK010000053.1"/>
</dbReference>
<protein>
    <submittedName>
        <fullName evidence="2">GntP family transporter</fullName>
    </submittedName>
</protein>
<keyword evidence="3" id="KW-1185">Reference proteome</keyword>
<keyword evidence="1" id="KW-1133">Transmembrane helix</keyword>
<dbReference type="NCBIfam" id="TIGR00791">
    <property type="entry name" value="gntP"/>
    <property type="match status" value="1"/>
</dbReference>
<feature type="transmembrane region" description="Helical" evidence="1">
    <location>
        <begin position="142"/>
        <end position="159"/>
    </location>
</feature>
<organism evidence="2 3">
    <name type="scientific">Pseudonocardia kongjuensis</name>
    <dbReference type="NCBI Taxonomy" id="102227"/>
    <lineage>
        <taxon>Bacteria</taxon>
        <taxon>Bacillati</taxon>
        <taxon>Actinomycetota</taxon>
        <taxon>Actinomycetes</taxon>
        <taxon>Pseudonocardiales</taxon>
        <taxon>Pseudonocardiaceae</taxon>
        <taxon>Pseudonocardia</taxon>
    </lineage>
</organism>
<comment type="caution">
    <text evidence="2">The sequence shown here is derived from an EMBL/GenBank/DDBJ whole genome shotgun (WGS) entry which is preliminary data.</text>
</comment>
<dbReference type="Pfam" id="PF02447">
    <property type="entry name" value="GntP_permease"/>
    <property type="match status" value="1"/>
</dbReference>
<proteinExistence type="predicted"/>
<feature type="transmembrane region" description="Helical" evidence="1">
    <location>
        <begin position="243"/>
        <end position="263"/>
    </location>
</feature>
<keyword evidence="1" id="KW-0472">Membrane</keyword>
<dbReference type="PANTHER" id="PTHR30354:SF25">
    <property type="entry name" value="INNER MEMBRANE PERMEASE YGBN"/>
    <property type="match status" value="1"/>
</dbReference>
<gene>
    <name evidence="2" type="ORF">GCM10009613_62120</name>
</gene>